<dbReference type="InterPro" id="IPR020574">
    <property type="entry name" value="Ribosomal_uS9_CS"/>
</dbReference>
<dbReference type="EMBL" id="UIGY01000125">
    <property type="protein sequence ID" value="SUZ11398.1"/>
    <property type="molecule type" value="Genomic_DNA"/>
</dbReference>
<dbReference type="PANTHER" id="PTHR21569:SF1">
    <property type="entry name" value="SMALL RIBOSOMAL SUBUNIT PROTEIN US9M"/>
    <property type="match status" value="1"/>
</dbReference>
<evidence type="ECO:0000256" key="4">
    <source>
        <dbReference type="RuleBase" id="RU003815"/>
    </source>
</evidence>
<dbReference type="GO" id="GO:0006412">
    <property type="term" value="P:translation"/>
    <property type="evidence" value="ECO:0007669"/>
    <property type="project" value="InterPro"/>
</dbReference>
<keyword evidence="3 4" id="KW-0687">Ribonucleoprotein</keyword>
<evidence type="ECO:0000313" key="7">
    <source>
        <dbReference type="Proteomes" id="UP000053110"/>
    </source>
</evidence>
<reference evidence="6" key="3">
    <citation type="submission" date="2018-07" db="EMBL/GenBank/DDBJ databases">
        <authorList>
            <person name="Quirk P.G."/>
            <person name="Krulwich T.A."/>
        </authorList>
    </citation>
    <scope>NUCLEOTIDE SEQUENCE</scope>
    <source>
        <strain evidence="6">96224</strain>
    </source>
</reference>
<organism evidence="6">
    <name type="scientific">Blumeria graminis f. sp. tritici 96224</name>
    <dbReference type="NCBI Taxonomy" id="1268274"/>
    <lineage>
        <taxon>Eukaryota</taxon>
        <taxon>Fungi</taxon>
        <taxon>Dikarya</taxon>
        <taxon>Ascomycota</taxon>
        <taxon>Pezizomycotina</taxon>
        <taxon>Leotiomycetes</taxon>
        <taxon>Erysiphales</taxon>
        <taxon>Erysiphaceae</taxon>
        <taxon>Blumeria</taxon>
    </lineage>
</organism>
<dbReference type="Proteomes" id="UP000053110">
    <property type="component" value="Unassembled WGS sequence"/>
</dbReference>
<dbReference type="HOGENOM" id="CLU_036531_2_1_1"/>
<dbReference type="InterPro" id="IPR014721">
    <property type="entry name" value="Ribsml_uS5_D2-typ_fold_subgr"/>
</dbReference>
<dbReference type="Pfam" id="PF00380">
    <property type="entry name" value="Ribosomal_S9"/>
    <property type="match status" value="1"/>
</dbReference>
<keyword evidence="2 4" id="KW-0689">Ribosomal protein</keyword>
<dbReference type="Gene3D" id="3.30.230.10">
    <property type="match status" value="1"/>
</dbReference>
<dbReference type="PANTHER" id="PTHR21569">
    <property type="entry name" value="RIBOSOMAL PROTEIN S9"/>
    <property type="match status" value="1"/>
</dbReference>
<comment type="similarity">
    <text evidence="1 4">Belongs to the universal ribosomal protein uS9 family.</text>
</comment>
<reference evidence="7" key="1">
    <citation type="journal article" date="2013" name="Nat. Genet.">
        <title>The wheat powdery mildew genome shows the unique evolution of an obligate biotroph.</title>
        <authorList>
            <person name="Wicker T."/>
            <person name="Oberhaensli S."/>
            <person name="Parlange F."/>
            <person name="Buchmann J.P."/>
            <person name="Shatalina M."/>
            <person name="Roffler S."/>
            <person name="Ben-David R."/>
            <person name="Dolezel J."/>
            <person name="Simkova H."/>
            <person name="Schulze-Lefert P."/>
            <person name="Spanu P.D."/>
            <person name="Bruggmann R."/>
            <person name="Amselem J."/>
            <person name="Quesneville H."/>
            <person name="Ver Loren van Themaat E."/>
            <person name="Paape T."/>
            <person name="Shimizu K.K."/>
            <person name="Keller B."/>
        </authorList>
    </citation>
    <scope>NUCLEOTIDE SEQUENCE [LARGE SCALE GENOMIC DNA]</scope>
    <source>
        <strain evidence="7">96224</strain>
    </source>
</reference>
<dbReference type="GO" id="GO:0003723">
    <property type="term" value="F:RNA binding"/>
    <property type="evidence" value="ECO:0007669"/>
    <property type="project" value="TreeGrafter"/>
</dbReference>
<dbReference type="GO" id="GO:0003735">
    <property type="term" value="F:structural constituent of ribosome"/>
    <property type="evidence" value="ECO:0007669"/>
    <property type="project" value="EnsemblFungi"/>
</dbReference>
<dbReference type="GO" id="GO:0005763">
    <property type="term" value="C:mitochondrial small ribosomal subunit"/>
    <property type="evidence" value="ECO:0007669"/>
    <property type="project" value="EnsemblFungi"/>
</dbReference>
<dbReference type="PROSITE" id="PS00360">
    <property type="entry name" value="RIBOSOMAL_S9"/>
    <property type="match status" value="1"/>
</dbReference>
<gene>
    <name evidence="5" type="ORF">BGT96224_A20052</name>
    <name evidence="6" type="ORF">BGT96224V2_LOCUS4562</name>
</gene>
<dbReference type="InterPro" id="IPR020568">
    <property type="entry name" value="Ribosomal_Su5_D2-typ_SF"/>
</dbReference>
<evidence type="ECO:0000256" key="2">
    <source>
        <dbReference type="ARBA" id="ARBA00022980"/>
    </source>
</evidence>
<proteinExistence type="inferred from homology"/>
<feature type="non-terminal residue" evidence="6">
    <location>
        <position position="359"/>
    </location>
</feature>
<dbReference type="InterPro" id="IPR000754">
    <property type="entry name" value="Ribosomal_uS9"/>
</dbReference>
<dbReference type="EMBL" id="KE375096">
    <property type="protein sequence ID" value="EPQ63891.1"/>
    <property type="molecule type" value="Genomic_DNA"/>
</dbReference>
<reference evidence="5" key="2">
    <citation type="submission" date="2013-01" db="EMBL/GenBank/DDBJ databases">
        <title>The wheat powdery mildew genome reveals unique evolution of an obligate biotroph.</title>
        <authorList>
            <person name="Oberhaensli S."/>
            <person name="Wicker T."/>
            <person name="Keller B."/>
        </authorList>
    </citation>
    <scope>NUCLEOTIDE SEQUENCE</scope>
    <source>
        <strain evidence="5">96224</strain>
    </source>
</reference>
<dbReference type="AlphaFoldDB" id="A0A061HEE0"/>
<dbReference type="OrthoDB" id="10254627at2759"/>
<accession>A0A061HEE0</accession>
<protein>
    <submittedName>
        <fullName evidence="6">BgtA-20052</fullName>
    </submittedName>
</protein>
<evidence type="ECO:0000256" key="1">
    <source>
        <dbReference type="ARBA" id="ARBA00005251"/>
    </source>
</evidence>
<name>A0A061HEE0_BLUGR</name>
<evidence type="ECO:0000256" key="3">
    <source>
        <dbReference type="ARBA" id="ARBA00023274"/>
    </source>
</evidence>
<evidence type="ECO:0000313" key="6">
    <source>
        <dbReference type="EMBL" id="SUZ11398.1"/>
    </source>
</evidence>
<evidence type="ECO:0000313" key="5">
    <source>
        <dbReference type="EMBL" id="EPQ63891.1"/>
    </source>
</evidence>
<sequence>MRLSCIFNKAPLGLRYTTWLQFPTLESAIRLQKARIRPFMTETKLHEGIAAPEINFDTIDHIRRNSHQPTDVQELKGEQDKTQYARVVPESRSYFTVQPNFTDTLISFDKILENNQKLPVLDPRDTPKVAWLSGREYKNMIGEKIKNSRYQQMLQVLKRLNQIHPAVMPSEVEKALDTFKRDTVPEAASTKISPIDGFGRSLGVGRRKTSTARAWLVEGTGEVLVNGKTLSEAFGRIHDRETVIWPLKATMRVDKYNLWCRVEGGGTTGQAESLTLAVAKALLGHEPALKPALRRGMSIAPSASSKIEFNLKPANLTVQLDVLRGIQEKWKERSQVTSKQEKCLPGSRDKIHITNLSKK</sequence>
<dbReference type="SUPFAM" id="SSF54211">
    <property type="entry name" value="Ribosomal protein S5 domain 2-like"/>
    <property type="match status" value="1"/>
</dbReference>